<feature type="compositionally biased region" description="Basic and acidic residues" evidence="1">
    <location>
        <begin position="59"/>
        <end position="71"/>
    </location>
</feature>
<dbReference type="EMBL" id="CP022433">
    <property type="protein sequence ID" value="ASN25552.1"/>
    <property type="molecule type" value="Genomic_DNA"/>
</dbReference>
<protein>
    <recommendedName>
        <fullName evidence="4">HTH-like domain-containing protein</fullName>
    </recommendedName>
</protein>
<gene>
    <name evidence="2" type="ORF">LK07_17625</name>
</gene>
<sequence length="116" mass="12935">MKACRWDFISDHRANFGVKRLCRVLEVSRSGSYRHQATEEARAERQVREAAAVAEIRAIHTEHQGDRDDPTAKLPRHTHTPSSAGVADRGLAAEGRMASRRGQRPTCWTPAVHTPA</sequence>
<evidence type="ECO:0008006" key="4">
    <source>
        <dbReference type="Google" id="ProtNLM"/>
    </source>
</evidence>
<organism evidence="2 3">
    <name type="scientific">Streptomyces pluripotens</name>
    <dbReference type="NCBI Taxonomy" id="1355015"/>
    <lineage>
        <taxon>Bacteria</taxon>
        <taxon>Bacillati</taxon>
        <taxon>Actinomycetota</taxon>
        <taxon>Actinomycetes</taxon>
        <taxon>Kitasatosporales</taxon>
        <taxon>Streptomycetaceae</taxon>
        <taxon>Streptomyces</taxon>
    </lineage>
</organism>
<reference evidence="2 3" key="1">
    <citation type="submission" date="2017-07" db="EMBL/GenBank/DDBJ databases">
        <title>Genome sequence of Streptomyces pluripotens MUSC 137T.</title>
        <authorList>
            <person name="Ser H.-L."/>
            <person name="Lee L.-H."/>
        </authorList>
    </citation>
    <scope>NUCLEOTIDE SEQUENCE [LARGE SCALE GENOMIC DNA]</scope>
    <source>
        <strain evidence="2 3">MUSC 137</strain>
    </source>
</reference>
<proteinExistence type="predicted"/>
<dbReference type="OrthoDB" id="4331726at2"/>
<evidence type="ECO:0000313" key="3">
    <source>
        <dbReference type="Proteomes" id="UP000031501"/>
    </source>
</evidence>
<feature type="region of interest" description="Disordered" evidence="1">
    <location>
        <begin position="59"/>
        <end position="116"/>
    </location>
</feature>
<name>A0A221P078_9ACTN</name>
<dbReference type="Proteomes" id="UP000031501">
    <property type="component" value="Chromosome"/>
</dbReference>
<keyword evidence="3" id="KW-1185">Reference proteome</keyword>
<evidence type="ECO:0000256" key="1">
    <source>
        <dbReference type="SAM" id="MobiDB-lite"/>
    </source>
</evidence>
<dbReference type="AlphaFoldDB" id="A0A221P078"/>
<evidence type="ECO:0000313" key="2">
    <source>
        <dbReference type="EMBL" id="ASN25552.1"/>
    </source>
</evidence>
<accession>A0A221P078</accession>
<dbReference type="KEGG" id="splu:LK06_016470"/>